<dbReference type="EMBL" id="JANJQO010000317">
    <property type="protein sequence ID" value="KAJ2979067.1"/>
    <property type="molecule type" value="Genomic_DNA"/>
</dbReference>
<evidence type="ECO:0000313" key="1">
    <source>
        <dbReference type="EMBL" id="KAJ2979067.1"/>
    </source>
</evidence>
<reference evidence="1" key="1">
    <citation type="submission" date="2022-08" db="EMBL/GenBank/DDBJ databases">
        <title>Genome Sequence of Lecanicillium fungicola.</title>
        <authorList>
            <person name="Buettner E."/>
        </authorList>
    </citation>
    <scope>NUCLEOTIDE SEQUENCE</scope>
    <source>
        <strain evidence="1">Babe33</strain>
    </source>
</reference>
<accession>A0ACC1NJI2</accession>
<comment type="caution">
    <text evidence="1">The sequence shown here is derived from an EMBL/GenBank/DDBJ whole genome shotgun (WGS) entry which is preliminary data.</text>
</comment>
<keyword evidence="2" id="KW-1185">Reference proteome</keyword>
<evidence type="ECO:0000313" key="2">
    <source>
        <dbReference type="Proteomes" id="UP001143910"/>
    </source>
</evidence>
<sequence length="187" mass="19713">MHFSLLAITVAANGAFAAATAGLSPAQALALLDGLTSHLNSVGDARVALVKATPAVNAQNIIPVYDNLNAAFTELLHVFPQGSGDLEFSSFSDAQKHALCSALPRISKAGAYATEGLLSLPSFHDDVAAYKAEVDLGLTLDPLSWAFNMLAWSLYKADADSECSKDSFNDLESINHALSDLSVKLIY</sequence>
<proteinExistence type="predicted"/>
<dbReference type="Proteomes" id="UP001143910">
    <property type="component" value="Unassembled WGS sequence"/>
</dbReference>
<organism evidence="1 2">
    <name type="scientific">Zarea fungicola</name>
    <dbReference type="NCBI Taxonomy" id="93591"/>
    <lineage>
        <taxon>Eukaryota</taxon>
        <taxon>Fungi</taxon>
        <taxon>Dikarya</taxon>
        <taxon>Ascomycota</taxon>
        <taxon>Pezizomycotina</taxon>
        <taxon>Sordariomycetes</taxon>
        <taxon>Hypocreomycetidae</taxon>
        <taxon>Hypocreales</taxon>
        <taxon>Cordycipitaceae</taxon>
        <taxon>Zarea</taxon>
    </lineage>
</organism>
<name>A0ACC1NJI2_9HYPO</name>
<protein>
    <submittedName>
        <fullName evidence="1">Uncharacterized protein</fullName>
    </submittedName>
</protein>
<gene>
    <name evidence="1" type="ORF">NQ176_g3471</name>
</gene>